<sequence>MRKDEFKEKVPAFVWRESGNPFMKATFSTPDTHLPVIDSLVYCESDALYFAATEVDCQDSSREDLFYRDIVRCNNHKESSSPDVEIEEVNPHLRGGRVENHLGTPPLPPVHPTEIRTSISPSSVVELNTTSALANYATEAEDKEGIRLLTLTRTTHPDSSSFLFFPGEQTRLPSLFVHRSLRIQ</sequence>
<reference evidence="1" key="1">
    <citation type="submission" date="2020-11" db="EMBL/GenBank/DDBJ databases">
        <authorList>
            <person name="Tran Van P."/>
        </authorList>
    </citation>
    <scope>NUCLEOTIDE SEQUENCE</scope>
</reference>
<dbReference type="EMBL" id="OD003618">
    <property type="protein sequence ID" value="CAD7408273.1"/>
    <property type="molecule type" value="Genomic_DNA"/>
</dbReference>
<name>A0A7R9D5G8_TIMPO</name>
<dbReference type="AlphaFoldDB" id="A0A7R9D5G8"/>
<organism evidence="1">
    <name type="scientific">Timema poppense</name>
    <name type="common">Walking stick</name>
    <dbReference type="NCBI Taxonomy" id="170557"/>
    <lineage>
        <taxon>Eukaryota</taxon>
        <taxon>Metazoa</taxon>
        <taxon>Ecdysozoa</taxon>
        <taxon>Arthropoda</taxon>
        <taxon>Hexapoda</taxon>
        <taxon>Insecta</taxon>
        <taxon>Pterygota</taxon>
        <taxon>Neoptera</taxon>
        <taxon>Polyneoptera</taxon>
        <taxon>Phasmatodea</taxon>
        <taxon>Timematodea</taxon>
        <taxon>Timematoidea</taxon>
        <taxon>Timematidae</taxon>
        <taxon>Timema</taxon>
    </lineage>
</organism>
<proteinExistence type="predicted"/>
<gene>
    <name evidence="1" type="ORF">TPSB3V08_LOCUS6267</name>
</gene>
<evidence type="ECO:0000313" key="1">
    <source>
        <dbReference type="EMBL" id="CAD7408273.1"/>
    </source>
</evidence>
<accession>A0A7R9D5G8</accession>
<protein>
    <submittedName>
        <fullName evidence="1">Uncharacterized protein</fullName>
    </submittedName>
</protein>